<dbReference type="Gene3D" id="2.40.128.130">
    <property type="entry name" value="Autotransporter beta-domain"/>
    <property type="match status" value="1"/>
</dbReference>
<evidence type="ECO:0000259" key="1">
    <source>
        <dbReference type="PROSITE" id="PS51208"/>
    </source>
</evidence>
<dbReference type="EMBL" id="QMFZ01000135">
    <property type="protein sequence ID" value="RBB31027.1"/>
    <property type="molecule type" value="Genomic_DNA"/>
</dbReference>
<feature type="domain" description="Autotransporter" evidence="1">
    <location>
        <begin position="1"/>
        <end position="181"/>
    </location>
</feature>
<dbReference type="GO" id="GO:0019867">
    <property type="term" value="C:outer membrane"/>
    <property type="evidence" value="ECO:0007669"/>
    <property type="project" value="InterPro"/>
</dbReference>
<dbReference type="NCBIfam" id="TIGR01414">
    <property type="entry name" value="autotrans_barl"/>
    <property type="match status" value="1"/>
</dbReference>
<dbReference type="AlphaFoldDB" id="A0A365QFY0"/>
<dbReference type="PROSITE" id="PS51208">
    <property type="entry name" value="AUTOTRANSPORTER"/>
    <property type="match status" value="1"/>
</dbReference>
<proteinExistence type="predicted"/>
<comment type="caution">
    <text evidence="2">The sequence shown here is derived from an EMBL/GenBank/DDBJ whole genome shotgun (WGS) entry which is preliminary data.</text>
</comment>
<evidence type="ECO:0000313" key="3">
    <source>
        <dbReference type="Proteomes" id="UP000252458"/>
    </source>
</evidence>
<organism evidence="2 3">
    <name type="scientific">Burkholderia reimsis</name>
    <dbReference type="NCBI Taxonomy" id="2234132"/>
    <lineage>
        <taxon>Bacteria</taxon>
        <taxon>Pseudomonadati</taxon>
        <taxon>Pseudomonadota</taxon>
        <taxon>Betaproteobacteria</taxon>
        <taxon>Burkholderiales</taxon>
        <taxon>Burkholderiaceae</taxon>
        <taxon>Burkholderia</taxon>
    </lineage>
</organism>
<feature type="non-terminal residue" evidence="2">
    <location>
        <position position="181"/>
    </location>
</feature>
<dbReference type="RefSeq" id="WP_133295809.1">
    <property type="nucleotide sequence ID" value="NZ_QMFZ01000135.1"/>
</dbReference>
<name>A0A365QFY0_9BURK</name>
<dbReference type="PANTHER" id="PTHR35037">
    <property type="entry name" value="C-TERMINAL REGION OF AIDA-LIKE PROTEIN"/>
    <property type="match status" value="1"/>
</dbReference>
<keyword evidence="3" id="KW-1185">Reference proteome</keyword>
<dbReference type="Proteomes" id="UP000252458">
    <property type="component" value="Unassembled WGS sequence"/>
</dbReference>
<gene>
    <name evidence="2" type="ORF">DPV79_41600</name>
</gene>
<sequence>TTYGRQYSETVTSLSLGADRRVYQGDRSTVRVGASITQAKANVGYTRGSGTINMTAVGVSATLQANSGPYVTGGISGATLRNAYNATDLEGANTSGKFNVKALGTTLDAGWPFDLGHGVSLEPSVAAVAGFMFGDQRATSAGVSTDLNRKTFGMVNAGVTLKHTGTSSLGSHEIHARIAGV</sequence>
<feature type="non-terminal residue" evidence="2">
    <location>
        <position position="1"/>
    </location>
</feature>
<dbReference type="PANTHER" id="PTHR35037:SF3">
    <property type="entry name" value="C-TERMINAL REGION OF AIDA-LIKE PROTEIN"/>
    <property type="match status" value="1"/>
</dbReference>
<dbReference type="InterPro" id="IPR051551">
    <property type="entry name" value="Autotransporter_adhesion"/>
</dbReference>
<dbReference type="Pfam" id="PF03797">
    <property type="entry name" value="Autotransporter"/>
    <property type="match status" value="1"/>
</dbReference>
<evidence type="ECO:0000313" key="2">
    <source>
        <dbReference type="EMBL" id="RBB31027.1"/>
    </source>
</evidence>
<dbReference type="SUPFAM" id="SSF103515">
    <property type="entry name" value="Autotransporter"/>
    <property type="match status" value="1"/>
</dbReference>
<dbReference type="InterPro" id="IPR036709">
    <property type="entry name" value="Autotransporte_beta_dom_sf"/>
</dbReference>
<reference evidence="2 3" key="1">
    <citation type="submission" date="2018-06" db="EMBL/GenBank/DDBJ databases">
        <title>Draft genome sequence of Burkholderia reimsis strain BE51 isolated from a French agricultural soil.</title>
        <authorList>
            <person name="Esmaeel Q."/>
        </authorList>
    </citation>
    <scope>NUCLEOTIDE SEQUENCE [LARGE SCALE GENOMIC DNA]</scope>
    <source>
        <strain evidence="2 3">BE51</strain>
    </source>
</reference>
<protein>
    <recommendedName>
        <fullName evidence="1">Autotransporter domain-containing protein</fullName>
    </recommendedName>
</protein>
<accession>A0A365QFY0</accession>
<dbReference type="InterPro" id="IPR006315">
    <property type="entry name" value="OM_autotransptr_brl_dom"/>
</dbReference>
<dbReference type="InterPro" id="IPR005546">
    <property type="entry name" value="Autotransporte_beta"/>
</dbReference>